<evidence type="ECO:0000259" key="7">
    <source>
        <dbReference type="Pfam" id="PF13850"/>
    </source>
</evidence>
<reference evidence="8 9" key="1">
    <citation type="submission" date="2024-06" db="EMBL/GenBank/DDBJ databases">
        <title>A chromosome level genome sequence of Diviner's sage (Salvia divinorum).</title>
        <authorList>
            <person name="Ford S.A."/>
            <person name="Ro D.-K."/>
            <person name="Ness R.W."/>
            <person name="Phillips M.A."/>
        </authorList>
    </citation>
    <scope>NUCLEOTIDE SEQUENCE [LARGE SCALE GENOMIC DNA]</scope>
    <source>
        <strain evidence="8">SAF-2024a</strain>
        <tissue evidence="8">Leaf</tissue>
    </source>
</reference>
<evidence type="ECO:0000313" key="8">
    <source>
        <dbReference type="EMBL" id="KAL1564658.1"/>
    </source>
</evidence>
<dbReference type="Pfam" id="PF07970">
    <property type="entry name" value="COPIIcoated_ERV"/>
    <property type="match status" value="1"/>
</dbReference>
<comment type="subcellular location">
    <subcellularLocation>
        <location evidence="1">Membrane</location>
    </subcellularLocation>
</comment>
<gene>
    <name evidence="8" type="ORF">AAHA92_06970</name>
</gene>
<dbReference type="PANTHER" id="PTHR10984">
    <property type="entry name" value="ENDOPLASMIC RETICULUM-GOLGI INTERMEDIATE COMPARTMENT PROTEIN"/>
    <property type="match status" value="1"/>
</dbReference>
<evidence type="ECO:0000259" key="6">
    <source>
        <dbReference type="Pfam" id="PF07970"/>
    </source>
</evidence>
<organism evidence="8 9">
    <name type="scientific">Salvia divinorum</name>
    <name type="common">Maria pastora</name>
    <name type="synonym">Diviner's sage</name>
    <dbReference type="NCBI Taxonomy" id="28513"/>
    <lineage>
        <taxon>Eukaryota</taxon>
        <taxon>Viridiplantae</taxon>
        <taxon>Streptophyta</taxon>
        <taxon>Embryophyta</taxon>
        <taxon>Tracheophyta</taxon>
        <taxon>Spermatophyta</taxon>
        <taxon>Magnoliopsida</taxon>
        <taxon>eudicotyledons</taxon>
        <taxon>Gunneridae</taxon>
        <taxon>Pentapetalae</taxon>
        <taxon>asterids</taxon>
        <taxon>lamiids</taxon>
        <taxon>Lamiales</taxon>
        <taxon>Lamiaceae</taxon>
        <taxon>Nepetoideae</taxon>
        <taxon>Mentheae</taxon>
        <taxon>Salviinae</taxon>
        <taxon>Salvia</taxon>
        <taxon>Salvia subgen. Calosphace</taxon>
    </lineage>
</organism>
<protein>
    <submittedName>
        <fullName evidence="8">Endoplasmic reticulum-Golgi intermediate compartment protein 3-like</fullName>
    </submittedName>
</protein>
<proteinExistence type="predicted"/>
<dbReference type="InterPro" id="IPR045888">
    <property type="entry name" value="Erv"/>
</dbReference>
<name>A0ABD1I7E9_SALDI</name>
<dbReference type="GO" id="GO:0016020">
    <property type="term" value="C:membrane"/>
    <property type="evidence" value="ECO:0007669"/>
    <property type="project" value="UniProtKB-SubCell"/>
</dbReference>
<feature type="domain" description="Endoplasmic reticulum vesicle transporter C-terminal" evidence="6">
    <location>
        <begin position="149"/>
        <end position="366"/>
    </location>
</feature>
<feature type="domain" description="Endoplasmic reticulum vesicle transporter N-terminal" evidence="7">
    <location>
        <begin position="8"/>
        <end position="97"/>
    </location>
</feature>
<accession>A0ABD1I7E9</accession>
<dbReference type="InterPro" id="IPR012936">
    <property type="entry name" value="Erv_C"/>
</dbReference>
<keyword evidence="3 5" id="KW-1133">Transmembrane helix</keyword>
<dbReference type="AlphaFoldDB" id="A0ABD1I7E9"/>
<dbReference type="InterPro" id="IPR039542">
    <property type="entry name" value="Erv_N"/>
</dbReference>
<sequence>MDRMFNKLRNLDAYPKVNEDFYSRSLSGGVITLASSFFIGLLVISEFSLYLHTVTDTQLVVDTSRGGKLRINFDVTFPSVPCTLLSLDAMDISGEQHLDIRHDIMKKRIDSHGNVIEVRQDGIGAPKIEKPLQKDGRRLEHNEAYCGSCFGAETSDDHCCNSCEEVREAYRKKGWGMTDPDLIDQCKREGFVQKVKEEEGEGCNIHGSLEVNKVAGNFHFATGKSIHHSSINLLDLLALQTESYNISHKINKLAFGDAIPGIVNPLDGVQWEQPSSNGVYQYFIKVVPTIYTDIRGHTIQSNQFSVTEHFKNSDMDHYRSPPGVFFFYDLSPIKVTYTEEHAAFLHFLTHICAIIGGVFTVAGIVDSFVYHGKKALKKKVELGKLR</sequence>
<feature type="transmembrane region" description="Helical" evidence="5">
    <location>
        <begin position="21"/>
        <end position="44"/>
    </location>
</feature>
<dbReference type="PANTHER" id="PTHR10984:SF55">
    <property type="entry name" value="ENDOPLASMIC RETICULUM VESICLE TRANSPORTER C-TERMINAL DOMAIN-CONTAINING PROTEIN"/>
    <property type="match status" value="1"/>
</dbReference>
<evidence type="ECO:0000256" key="5">
    <source>
        <dbReference type="SAM" id="Phobius"/>
    </source>
</evidence>
<dbReference type="Pfam" id="PF13850">
    <property type="entry name" value="ERGIC_N"/>
    <property type="match status" value="1"/>
</dbReference>
<feature type="transmembrane region" description="Helical" evidence="5">
    <location>
        <begin position="344"/>
        <end position="369"/>
    </location>
</feature>
<evidence type="ECO:0000313" key="9">
    <source>
        <dbReference type="Proteomes" id="UP001567538"/>
    </source>
</evidence>
<keyword evidence="4 5" id="KW-0472">Membrane</keyword>
<dbReference type="EMBL" id="JBEAFC010000003">
    <property type="protein sequence ID" value="KAL1564658.1"/>
    <property type="molecule type" value="Genomic_DNA"/>
</dbReference>
<evidence type="ECO:0000256" key="4">
    <source>
        <dbReference type="ARBA" id="ARBA00023136"/>
    </source>
</evidence>
<keyword evidence="2 5" id="KW-0812">Transmembrane</keyword>
<evidence type="ECO:0000256" key="2">
    <source>
        <dbReference type="ARBA" id="ARBA00022692"/>
    </source>
</evidence>
<evidence type="ECO:0000256" key="3">
    <source>
        <dbReference type="ARBA" id="ARBA00022989"/>
    </source>
</evidence>
<keyword evidence="9" id="KW-1185">Reference proteome</keyword>
<comment type="caution">
    <text evidence="8">The sequence shown here is derived from an EMBL/GenBank/DDBJ whole genome shotgun (WGS) entry which is preliminary data.</text>
</comment>
<evidence type="ECO:0000256" key="1">
    <source>
        <dbReference type="ARBA" id="ARBA00004370"/>
    </source>
</evidence>
<dbReference type="Proteomes" id="UP001567538">
    <property type="component" value="Unassembled WGS sequence"/>
</dbReference>